<dbReference type="EMBL" id="AP019308">
    <property type="protein sequence ID" value="BBH19217.1"/>
    <property type="molecule type" value="Genomic_DNA"/>
</dbReference>
<gene>
    <name evidence="1" type="ORF">Back11_05620</name>
</gene>
<evidence type="ECO:0000313" key="1">
    <source>
        <dbReference type="EMBL" id="BBH19217.1"/>
    </source>
</evidence>
<organism evidence="1 2">
    <name type="scientific">Paenibacillus baekrokdamisoli</name>
    <dbReference type="NCBI Taxonomy" id="1712516"/>
    <lineage>
        <taxon>Bacteria</taxon>
        <taxon>Bacillati</taxon>
        <taxon>Bacillota</taxon>
        <taxon>Bacilli</taxon>
        <taxon>Bacillales</taxon>
        <taxon>Paenibacillaceae</taxon>
        <taxon>Paenibacillus</taxon>
    </lineage>
</organism>
<keyword evidence="2" id="KW-1185">Reference proteome</keyword>
<proteinExistence type="predicted"/>
<dbReference type="RefSeq" id="WP_232016167.1">
    <property type="nucleotide sequence ID" value="NZ_AP019308.1"/>
</dbReference>
<dbReference type="Proteomes" id="UP000275368">
    <property type="component" value="Chromosome"/>
</dbReference>
<sequence>MLRKTYYDLDLFYEGEESSDTAMNLAVTYSERGQNEYTLEQTPSISKW</sequence>
<accession>A0A3G9IJN4</accession>
<reference evidence="1 2" key="1">
    <citation type="submission" date="2018-11" db="EMBL/GenBank/DDBJ databases">
        <title>Complete genome sequence of Paenibacillus baekrokdamisoli strain KCTC 33723.</title>
        <authorList>
            <person name="Kang S.W."/>
            <person name="Lee K.C."/>
            <person name="Kim K.K."/>
            <person name="Kim J.S."/>
            <person name="Kim D.S."/>
            <person name="Ko S.H."/>
            <person name="Yang S.H."/>
            <person name="Lee J.S."/>
        </authorList>
    </citation>
    <scope>NUCLEOTIDE SEQUENCE [LARGE SCALE GENOMIC DNA]</scope>
    <source>
        <strain evidence="1 2">KCTC 33723</strain>
    </source>
</reference>
<dbReference type="KEGG" id="pbk:Back11_05620"/>
<name>A0A3G9IJN4_9BACL</name>
<dbReference type="AlphaFoldDB" id="A0A3G9IJN4"/>
<evidence type="ECO:0000313" key="2">
    <source>
        <dbReference type="Proteomes" id="UP000275368"/>
    </source>
</evidence>
<protein>
    <submittedName>
        <fullName evidence="1">Uncharacterized protein</fullName>
    </submittedName>
</protein>